<feature type="region of interest" description="Disordered" evidence="1">
    <location>
        <begin position="229"/>
        <end position="304"/>
    </location>
</feature>
<feature type="compositionally biased region" description="Low complexity" evidence="1">
    <location>
        <begin position="376"/>
        <end position="386"/>
    </location>
</feature>
<evidence type="ECO:0000256" key="1">
    <source>
        <dbReference type="SAM" id="MobiDB-lite"/>
    </source>
</evidence>
<feature type="compositionally biased region" description="Basic and acidic residues" evidence="1">
    <location>
        <begin position="560"/>
        <end position="570"/>
    </location>
</feature>
<name>A0A9K3PKX2_9STRA</name>
<evidence type="ECO:0000313" key="3">
    <source>
        <dbReference type="Proteomes" id="UP000693970"/>
    </source>
</evidence>
<protein>
    <submittedName>
        <fullName evidence="2">Uncharacterized protein</fullName>
    </submittedName>
</protein>
<evidence type="ECO:0000313" key="2">
    <source>
        <dbReference type="EMBL" id="KAG7350591.1"/>
    </source>
</evidence>
<proteinExistence type="predicted"/>
<feature type="compositionally biased region" description="Low complexity" evidence="1">
    <location>
        <begin position="472"/>
        <end position="483"/>
    </location>
</feature>
<feature type="region of interest" description="Disordered" evidence="1">
    <location>
        <begin position="355"/>
        <end position="493"/>
    </location>
</feature>
<reference evidence="2" key="1">
    <citation type="journal article" date="2021" name="Sci. Rep.">
        <title>Diploid genomic architecture of Nitzschia inconspicua, an elite biomass production diatom.</title>
        <authorList>
            <person name="Oliver A."/>
            <person name="Podell S."/>
            <person name="Pinowska A."/>
            <person name="Traller J.C."/>
            <person name="Smith S.R."/>
            <person name="McClure R."/>
            <person name="Beliaev A."/>
            <person name="Bohutskyi P."/>
            <person name="Hill E.A."/>
            <person name="Rabines A."/>
            <person name="Zheng H."/>
            <person name="Allen L.Z."/>
            <person name="Kuo A."/>
            <person name="Grigoriev I.V."/>
            <person name="Allen A.E."/>
            <person name="Hazlebeck D."/>
            <person name="Allen E.E."/>
        </authorList>
    </citation>
    <scope>NUCLEOTIDE SEQUENCE</scope>
    <source>
        <strain evidence="2">Hildebrandi</strain>
    </source>
</reference>
<comment type="caution">
    <text evidence="2">The sequence shown here is derived from an EMBL/GenBank/DDBJ whole genome shotgun (WGS) entry which is preliminary data.</text>
</comment>
<keyword evidence="3" id="KW-1185">Reference proteome</keyword>
<reference evidence="2" key="2">
    <citation type="submission" date="2021-04" db="EMBL/GenBank/DDBJ databases">
        <authorList>
            <person name="Podell S."/>
        </authorList>
    </citation>
    <scope>NUCLEOTIDE SEQUENCE</scope>
    <source>
        <strain evidence="2">Hildebrandi</strain>
    </source>
</reference>
<dbReference type="AlphaFoldDB" id="A0A9K3PKX2"/>
<gene>
    <name evidence="2" type="ORF">IV203_009951</name>
</gene>
<feature type="compositionally biased region" description="Polar residues" evidence="1">
    <location>
        <begin position="404"/>
        <end position="426"/>
    </location>
</feature>
<organism evidence="2 3">
    <name type="scientific">Nitzschia inconspicua</name>
    <dbReference type="NCBI Taxonomy" id="303405"/>
    <lineage>
        <taxon>Eukaryota</taxon>
        <taxon>Sar</taxon>
        <taxon>Stramenopiles</taxon>
        <taxon>Ochrophyta</taxon>
        <taxon>Bacillariophyta</taxon>
        <taxon>Bacillariophyceae</taxon>
        <taxon>Bacillariophycidae</taxon>
        <taxon>Bacillariales</taxon>
        <taxon>Bacillariaceae</taxon>
        <taxon>Nitzschia</taxon>
    </lineage>
</organism>
<feature type="region of interest" description="Disordered" evidence="1">
    <location>
        <begin position="1"/>
        <end position="30"/>
    </location>
</feature>
<feature type="compositionally biased region" description="Basic and acidic residues" evidence="1">
    <location>
        <begin position="598"/>
        <end position="610"/>
    </location>
</feature>
<feature type="compositionally biased region" description="Low complexity" evidence="1">
    <location>
        <begin position="534"/>
        <end position="559"/>
    </location>
</feature>
<dbReference type="Proteomes" id="UP000693970">
    <property type="component" value="Unassembled WGS sequence"/>
</dbReference>
<sequence>MSKNKDAYDVSGRRKVGTAGTDESNDSGYHQNQTFLNLQKESDASHAAIASSARHPLNDTNGTANFTVGSEYFSFPSNSYPTNLEMQNNSQSINELLTSLGIPPSAASIVLSGIAQQQTQNNAPPTPSQTFSIDNLNNLFMQEQLIPNFLSALSELLQQLSHNLTQRGIDASVPIAANSGLFTVPSAAAAAAAAAAQKERQQQHQFLQDHTQLLGSLQAANLPKVETTAIAGPSSNLDTETHRTPQTSRLTSSARVRQRSDASSSTKKNAPLPPPPLHPGAADGTPVTDQPSYTTIPCRARGMPREHNSKTAYFVVPHDIEHGKNLICSYPPCADLGVKFCFCVHCGIPVAKRNVRQRHDHGRGKRPQNITAKPSAAAAAAAAVVVDPPNRNGKDSGLTDTKDSNVTSSTDAQVETLSGSGKNSQYVDPLQVSADPSGQQNDEDSTSTHTSSSSGEKDQKVISSGYRRRNRSSSIVRGVGVSSDKVWRKGAVSEERERKWADLLYDRPQDRNQQEMCDWLLSVLQVTNPRISVPSVSSSVASSGGTNANTGSSSTGNSDSDCRESSEANRESSSSSPGFDEVTLKMGRKRNGSDMTTEEQKSRWKKSRGD</sequence>
<feature type="region of interest" description="Disordered" evidence="1">
    <location>
        <begin position="534"/>
        <end position="610"/>
    </location>
</feature>
<accession>A0A9K3PKX2</accession>
<feature type="compositionally biased region" description="Polar residues" evidence="1">
    <location>
        <begin position="233"/>
        <end position="268"/>
    </location>
</feature>
<dbReference type="EMBL" id="JAGRRH010000018">
    <property type="protein sequence ID" value="KAG7350591.1"/>
    <property type="molecule type" value="Genomic_DNA"/>
</dbReference>
<feature type="compositionally biased region" description="Basic and acidic residues" evidence="1">
    <location>
        <begin position="1"/>
        <end position="12"/>
    </location>
</feature>
<feature type="compositionally biased region" description="Basic residues" evidence="1">
    <location>
        <begin position="355"/>
        <end position="366"/>
    </location>
</feature>
<dbReference type="OrthoDB" id="49401at2759"/>